<dbReference type="SUPFAM" id="SSF53649">
    <property type="entry name" value="Alkaline phosphatase-like"/>
    <property type="match status" value="1"/>
</dbReference>
<organism evidence="1 2">
    <name type="scientific">Mycolicibacterium bacteremicum</name>
    <name type="common">Mycobacterium bacteremicum</name>
    <dbReference type="NCBI Taxonomy" id="564198"/>
    <lineage>
        <taxon>Bacteria</taxon>
        <taxon>Bacillati</taxon>
        <taxon>Actinomycetota</taxon>
        <taxon>Actinomycetes</taxon>
        <taxon>Mycobacteriales</taxon>
        <taxon>Mycobacteriaceae</taxon>
        <taxon>Mycolicibacterium</taxon>
    </lineage>
</organism>
<dbReference type="AlphaFoldDB" id="A0A1W9YR21"/>
<evidence type="ECO:0000313" key="2">
    <source>
        <dbReference type="Proteomes" id="UP000192366"/>
    </source>
</evidence>
<name>A0A1W9YR21_MYCBA</name>
<evidence type="ECO:0000313" key="1">
    <source>
        <dbReference type="EMBL" id="ORA02505.1"/>
    </source>
</evidence>
<dbReference type="EMBL" id="MVHJ01000028">
    <property type="protein sequence ID" value="ORA02505.1"/>
    <property type="molecule type" value="Genomic_DNA"/>
</dbReference>
<dbReference type="GO" id="GO:0016787">
    <property type="term" value="F:hydrolase activity"/>
    <property type="evidence" value="ECO:0007669"/>
    <property type="project" value="UniProtKB-ARBA"/>
</dbReference>
<protein>
    <submittedName>
        <fullName evidence="1">Phosphodiesterase</fullName>
    </submittedName>
</protein>
<dbReference type="STRING" id="564198.BST17_23325"/>
<dbReference type="Proteomes" id="UP000192366">
    <property type="component" value="Unassembled WGS sequence"/>
</dbReference>
<sequence length="505" mass="53090">MDPVLRGAASGEAAELASAAGDQPLVETNPEAPPLQAAVAVAALAAVRDELERNTLRRTTSAQAVTTASVQTKNVLLIGVDGTNLSRVLADPANANFFQLIQQSSTAPSSIVGHTTISNPSWSSILTGVWGERTGVINNIFTPWTYDKWPTIFNQLEDHDPSIQTTTIANWDVIAAIAGAGSTPADDIRYIAQVPGDTNWMLTDDAVGDVTESVILGADPNVANFVFSYFVGVDEVGHMYGGASQQYKDALLNFDRNLGEIMADVAAWEAANPGETWTVIMVTDHGHQPQRGLGHGFQSPDETGTFVVVRGDGFDAGTVNLQYEIVDVTPTVATIFGVPVRPNSDGTSMTDLDDNVTPINSDDALRAALQDIIEKNGYPDIVTNVALGARTIFASIPYFLGQFVDTVVGGLKDVAGQNIFLVSFLAGAAVGPAEFLGDLGYVVTNFAAQIVARITGVTGASIFPLWPPAEPDITPYDPNQVITMVAVCGDPNAVAGQCGDAAVAV</sequence>
<dbReference type="Gene3D" id="3.40.720.10">
    <property type="entry name" value="Alkaline Phosphatase, subunit A"/>
    <property type="match status" value="2"/>
</dbReference>
<reference evidence="1 2" key="1">
    <citation type="submission" date="2017-02" db="EMBL/GenBank/DDBJ databases">
        <title>The new phylogeny of genus Mycobacterium.</title>
        <authorList>
            <person name="Tortoli E."/>
            <person name="Trovato A."/>
            <person name="Cirillo D.M."/>
        </authorList>
    </citation>
    <scope>NUCLEOTIDE SEQUENCE [LARGE SCALE GENOMIC DNA]</scope>
    <source>
        <strain evidence="1 2">DSM 45578</strain>
    </source>
</reference>
<accession>A0A1W9YR21</accession>
<dbReference type="InterPro" id="IPR017850">
    <property type="entry name" value="Alkaline_phosphatase_core_sf"/>
</dbReference>
<proteinExistence type="predicted"/>
<keyword evidence="2" id="KW-1185">Reference proteome</keyword>
<comment type="caution">
    <text evidence="1">The sequence shown here is derived from an EMBL/GenBank/DDBJ whole genome shotgun (WGS) entry which is preliminary data.</text>
</comment>
<dbReference type="Pfam" id="PF01663">
    <property type="entry name" value="Phosphodiest"/>
    <property type="match status" value="1"/>
</dbReference>
<gene>
    <name evidence="1" type="ORF">BST17_23325</name>
</gene>
<dbReference type="PANTHER" id="PTHR10151">
    <property type="entry name" value="ECTONUCLEOTIDE PYROPHOSPHATASE/PHOSPHODIESTERASE"/>
    <property type="match status" value="1"/>
</dbReference>
<dbReference type="InterPro" id="IPR002591">
    <property type="entry name" value="Phosphodiest/P_Trfase"/>
</dbReference>
<dbReference type="PANTHER" id="PTHR10151:SF120">
    <property type="entry name" value="BIS(5'-ADENOSYL)-TRIPHOSPHATASE"/>
    <property type="match status" value="1"/>
</dbReference>